<protein>
    <submittedName>
        <fullName evidence="1">Uncharacterized protein</fullName>
    </submittedName>
</protein>
<dbReference type="OrthoDB" id="3595120at2759"/>
<evidence type="ECO:0000313" key="1">
    <source>
        <dbReference type="EMBL" id="POS81909.1"/>
    </source>
</evidence>
<sequence>MPDAMTLPSFDQAGRFIGDGGSSGARWLSRVNYDFQKVRHVTPPPNLFFYAVDILFDGEAASWLDSTLMIREMIDNREKATEQHVAEFKEQLISHFPAKLVTYIEGNLQNDTKNFAQKESETLTAYYQRALHLLRRSHGRDSPMKIAAGKPLVPIEQSVLNSIISAFLDGLRDEEVRGEVFSRAALSCGSLWRCREIVGEVQQGLDATREARERVAERNEVAQIRAMCATHYGKSLSSVLADFSSGKLMTPRAKQDHTNEVLDKNYQFKPSYQNH</sequence>
<reference evidence="1 2" key="1">
    <citation type="submission" date="2017-10" db="EMBL/GenBank/DDBJ databases">
        <title>Development of genomic resources for the powdery mildew, Erysiphe pulchra.</title>
        <authorList>
            <person name="Wadl P.A."/>
            <person name="Mack B.M."/>
            <person name="Moore G."/>
            <person name="Beltz S.B."/>
        </authorList>
    </citation>
    <scope>NUCLEOTIDE SEQUENCE [LARGE SCALE GENOMIC DNA]</scope>
    <source>
        <strain evidence="1">Cflorida</strain>
    </source>
</reference>
<proteinExistence type="predicted"/>
<name>A0A2S4PIP3_9PEZI</name>
<keyword evidence="2" id="KW-1185">Reference proteome</keyword>
<dbReference type="Proteomes" id="UP000237438">
    <property type="component" value="Unassembled WGS sequence"/>
</dbReference>
<comment type="caution">
    <text evidence="1">The sequence shown here is derived from an EMBL/GenBank/DDBJ whole genome shotgun (WGS) entry which is preliminary data.</text>
</comment>
<dbReference type="AlphaFoldDB" id="A0A2S4PIP3"/>
<gene>
    <name evidence="1" type="ORF">EPUL_006756</name>
</gene>
<dbReference type="EMBL" id="PEDP01006031">
    <property type="protein sequence ID" value="POS81909.1"/>
    <property type="molecule type" value="Genomic_DNA"/>
</dbReference>
<accession>A0A2S4PIP3</accession>
<organism evidence="1 2">
    <name type="scientific">Erysiphe pulchra</name>
    <dbReference type="NCBI Taxonomy" id="225359"/>
    <lineage>
        <taxon>Eukaryota</taxon>
        <taxon>Fungi</taxon>
        <taxon>Dikarya</taxon>
        <taxon>Ascomycota</taxon>
        <taxon>Pezizomycotina</taxon>
        <taxon>Leotiomycetes</taxon>
        <taxon>Erysiphales</taxon>
        <taxon>Erysiphaceae</taxon>
        <taxon>Erysiphe</taxon>
    </lineage>
</organism>
<evidence type="ECO:0000313" key="2">
    <source>
        <dbReference type="Proteomes" id="UP000237438"/>
    </source>
</evidence>